<name>H1D093_9FIRM</name>
<dbReference type="InterPro" id="IPR027417">
    <property type="entry name" value="P-loop_NTPase"/>
</dbReference>
<dbReference type="eggNOG" id="COG2326">
    <property type="taxonomic scope" value="Bacteria"/>
</dbReference>
<accession>H1D093</accession>
<keyword evidence="3" id="KW-1185">Reference proteome</keyword>
<dbReference type="GO" id="GO:0016776">
    <property type="term" value="F:phosphotransferase activity, phosphate group as acceptor"/>
    <property type="evidence" value="ECO:0007669"/>
    <property type="project" value="InterPro"/>
</dbReference>
<dbReference type="PANTHER" id="PTHR34383">
    <property type="entry name" value="POLYPHOSPHATE:AMP PHOSPHOTRANSFERASE-RELATED"/>
    <property type="match status" value="1"/>
</dbReference>
<proteinExistence type="predicted"/>
<dbReference type="Proteomes" id="UP000003277">
    <property type="component" value="Unassembled WGS sequence"/>
</dbReference>
<reference evidence="2 3" key="1">
    <citation type="submission" date="2011-11" db="EMBL/GenBank/DDBJ databases">
        <title>The Genome Sequence of Dialister succinatiphilus YIT 11850.</title>
        <authorList>
            <consortium name="The Broad Institute Genome Sequencing Platform"/>
            <person name="Earl A."/>
            <person name="Ward D."/>
            <person name="Feldgarden M."/>
            <person name="Gevers D."/>
            <person name="Morotomi M."/>
            <person name="Young S.K."/>
            <person name="Zeng Q."/>
            <person name="Gargeya S."/>
            <person name="Fitzgerald M."/>
            <person name="Haas B."/>
            <person name="Abouelleil A."/>
            <person name="Alvarado L."/>
            <person name="Arachchi H.M."/>
            <person name="Berlin A."/>
            <person name="Brown A."/>
            <person name="Chapman S.B."/>
            <person name="Dunbar C."/>
            <person name="Gearin G."/>
            <person name="Goldberg J."/>
            <person name="Griggs A."/>
            <person name="Gujja S."/>
            <person name="Heiman D."/>
            <person name="Howarth C."/>
            <person name="Lui A."/>
            <person name="MacDonald P.J.P."/>
            <person name="Montmayeur A."/>
            <person name="Murphy C."/>
            <person name="Neiman D."/>
            <person name="Pearson M."/>
            <person name="Priest M."/>
            <person name="Roberts A."/>
            <person name="Saif S."/>
            <person name="Shea T."/>
            <person name="Sisk P."/>
            <person name="Stolte C."/>
            <person name="Sykes S."/>
            <person name="Wortman J."/>
            <person name="Nusbaum C."/>
            <person name="Birren B."/>
        </authorList>
    </citation>
    <scope>NUCLEOTIDE SEQUENCE [LARGE SCALE GENOMIC DNA]</scope>
    <source>
        <strain evidence="2 3">YIT 11850</strain>
    </source>
</reference>
<keyword evidence="2" id="KW-0808">Transferase</keyword>
<feature type="domain" description="Polyphosphate kinase-2-related" evidence="1">
    <location>
        <begin position="60"/>
        <end position="282"/>
    </location>
</feature>
<dbReference type="EMBL" id="ADLT01000029">
    <property type="protein sequence ID" value="EHO63044.1"/>
    <property type="molecule type" value="Genomic_DNA"/>
</dbReference>
<dbReference type="InterPro" id="IPR022488">
    <property type="entry name" value="PPK2-related"/>
</dbReference>
<organism evidence="2 3">
    <name type="scientific">Dialister succinatiphilus YIT 11850</name>
    <dbReference type="NCBI Taxonomy" id="742743"/>
    <lineage>
        <taxon>Bacteria</taxon>
        <taxon>Bacillati</taxon>
        <taxon>Bacillota</taxon>
        <taxon>Negativicutes</taxon>
        <taxon>Veillonellales</taxon>
        <taxon>Veillonellaceae</taxon>
        <taxon>Dialister</taxon>
    </lineage>
</organism>
<dbReference type="InterPro" id="IPR022300">
    <property type="entry name" value="PPK2-rel_1"/>
</dbReference>
<dbReference type="SUPFAM" id="SSF52540">
    <property type="entry name" value="P-loop containing nucleoside triphosphate hydrolases"/>
    <property type="match status" value="1"/>
</dbReference>
<evidence type="ECO:0000259" key="1">
    <source>
        <dbReference type="Pfam" id="PF03976"/>
    </source>
</evidence>
<evidence type="ECO:0000313" key="2">
    <source>
        <dbReference type="EMBL" id="EHO63044.1"/>
    </source>
</evidence>
<dbReference type="Pfam" id="PF03976">
    <property type="entry name" value="PPK2"/>
    <property type="match status" value="1"/>
</dbReference>
<sequence>MENQGNQESVPEKKYDGPVKIDIDRYRAREGEKINLKKFPTACDVNVDKESVKMSAFPKALEELNLLQAKLYAQSTYGLVIVLQAMDAAGKDGTIRHVFSHLDPNGVHVVSFKQPTSEEKDHDYMWRINKALPRRGDIGIFNRSHYEDVVVTRVHDLIHQGKLPKNLITKNIWDIRYRQIRDWERYLGENGFHMIKIFLHVSKNEQRDRLAQRILNKKKNWKFSMADINERRYWDRYQELYSEMISATSTEEAPWYIVPADNKWYTRYVVSQIVIRALKDIAPKFPEMSKEIREQLEEFRKLIESGNVGMIEEMEDVLQKE</sequence>
<dbReference type="PANTHER" id="PTHR34383:SF3">
    <property type="entry name" value="POLYPHOSPHATE:AMP PHOSPHOTRANSFERASE"/>
    <property type="match status" value="1"/>
</dbReference>
<comment type="caution">
    <text evidence="2">The sequence shown here is derived from an EMBL/GenBank/DDBJ whole genome shotgun (WGS) entry which is preliminary data.</text>
</comment>
<dbReference type="AlphaFoldDB" id="H1D093"/>
<evidence type="ECO:0000313" key="3">
    <source>
        <dbReference type="Proteomes" id="UP000003277"/>
    </source>
</evidence>
<dbReference type="NCBIfam" id="TIGR03709">
    <property type="entry name" value="PPK2_rel_1"/>
    <property type="match status" value="1"/>
</dbReference>
<dbReference type="Gene3D" id="3.40.50.300">
    <property type="entry name" value="P-loop containing nucleotide triphosphate hydrolases"/>
    <property type="match status" value="1"/>
</dbReference>
<protein>
    <submittedName>
        <fullName evidence="2">PPK2 family polyphosphate:nucleotide phosphotransferase</fullName>
    </submittedName>
</protein>
<gene>
    <name evidence="2" type="ORF">HMPREF9453_01031</name>
</gene>
<dbReference type="PATRIC" id="fig|742743.3.peg.1050"/>
<dbReference type="STRING" id="742743.HMPREF9453_01031"/>
<dbReference type="HOGENOM" id="CLU_048699_1_0_9"/>
<dbReference type="GO" id="GO:0006797">
    <property type="term" value="P:polyphosphate metabolic process"/>
    <property type="evidence" value="ECO:0007669"/>
    <property type="project" value="InterPro"/>
</dbReference>